<dbReference type="GO" id="GO:0001228">
    <property type="term" value="F:DNA-binding transcription activator activity, RNA polymerase II-specific"/>
    <property type="evidence" value="ECO:0007669"/>
    <property type="project" value="TreeGrafter"/>
</dbReference>
<dbReference type="STRING" id="97972.A0A2V1DTS4"/>
<dbReference type="PANTHER" id="PTHR47784:SF5">
    <property type="entry name" value="STEROL UPTAKE CONTROL PROTEIN 2"/>
    <property type="match status" value="1"/>
</dbReference>
<dbReference type="PANTHER" id="PTHR47784">
    <property type="entry name" value="STEROL UPTAKE CONTROL PROTEIN 2"/>
    <property type="match status" value="1"/>
</dbReference>
<proteinExistence type="predicted"/>
<dbReference type="InterPro" id="IPR053157">
    <property type="entry name" value="Sterol_Uptake_Regulator"/>
</dbReference>
<organism evidence="1 2">
    <name type="scientific">Periconia macrospinosa</name>
    <dbReference type="NCBI Taxonomy" id="97972"/>
    <lineage>
        <taxon>Eukaryota</taxon>
        <taxon>Fungi</taxon>
        <taxon>Dikarya</taxon>
        <taxon>Ascomycota</taxon>
        <taxon>Pezizomycotina</taxon>
        <taxon>Dothideomycetes</taxon>
        <taxon>Pleosporomycetidae</taxon>
        <taxon>Pleosporales</taxon>
        <taxon>Massarineae</taxon>
        <taxon>Periconiaceae</taxon>
        <taxon>Periconia</taxon>
    </lineage>
</organism>
<dbReference type="AlphaFoldDB" id="A0A2V1DTS4"/>
<name>A0A2V1DTS4_9PLEO</name>
<evidence type="ECO:0008006" key="3">
    <source>
        <dbReference type="Google" id="ProtNLM"/>
    </source>
</evidence>
<protein>
    <recommendedName>
        <fullName evidence="3">C6 transcription factor</fullName>
    </recommendedName>
</protein>
<sequence>MPFACSVIIFEFGTQQICPHAVFDYMSILHVLRMSAHVARLVDPFLRRSVVWQYIRNSVSADLRLLEESLRATLRLKRAIHSSLFLPQHERDVLLEAAQTLEECILHCIGSSCVWEHYIRFPHSTPADYFNLLAAENDLALLILIHWCAVMHRVFKRWFLQKWPQRAVGLAMARLSGQWTDLLTWPCLVFGCSLTRPSAIEHDGNPDPTVAGTTKSPMLGAVADADPDTLDMGFVHEYC</sequence>
<dbReference type="OrthoDB" id="3546279at2759"/>
<accession>A0A2V1DTS4</accession>
<keyword evidence="2" id="KW-1185">Reference proteome</keyword>
<reference evidence="1 2" key="1">
    <citation type="journal article" date="2018" name="Sci. Rep.">
        <title>Comparative genomics provides insights into the lifestyle and reveals functional heterogeneity of dark septate endophytic fungi.</title>
        <authorList>
            <person name="Knapp D.G."/>
            <person name="Nemeth J.B."/>
            <person name="Barry K."/>
            <person name="Hainaut M."/>
            <person name="Henrissat B."/>
            <person name="Johnson J."/>
            <person name="Kuo A."/>
            <person name="Lim J.H.P."/>
            <person name="Lipzen A."/>
            <person name="Nolan M."/>
            <person name="Ohm R.A."/>
            <person name="Tamas L."/>
            <person name="Grigoriev I.V."/>
            <person name="Spatafora J.W."/>
            <person name="Nagy L.G."/>
            <person name="Kovacs G.M."/>
        </authorList>
    </citation>
    <scope>NUCLEOTIDE SEQUENCE [LARGE SCALE GENOMIC DNA]</scope>
    <source>
        <strain evidence="1 2">DSE2036</strain>
    </source>
</reference>
<gene>
    <name evidence="1" type="ORF">DM02DRAFT_613426</name>
</gene>
<evidence type="ECO:0000313" key="1">
    <source>
        <dbReference type="EMBL" id="PVI01708.1"/>
    </source>
</evidence>
<dbReference type="Proteomes" id="UP000244855">
    <property type="component" value="Unassembled WGS sequence"/>
</dbReference>
<dbReference type="EMBL" id="KZ805353">
    <property type="protein sequence ID" value="PVI01708.1"/>
    <property type="molecule type" value="Genomic_DNA"/>
</dbReference>
<evidence type="ECO:0000313" key="2">
    <source>
        <dbReference type="Proteomes" id="UP000244855"/>
    </source>
</evidence>